<dbReference type="PANTHER" id="PTHR42076">
    <property type="entry name" value="CYANOVIRIN-N HOMOLOG"/>
    <property type="match status" value="1"/>
</dbReference>
<dbReference type="Gene3D" id="2.30.60.10">
    <property type="entry name" value="Cyanovirin-N"/>
    <property type="match status" value="1"/>
</dbReference>
<protein>
    <recommendedName>
        <fullName evidence="1">Cyanovirin-N domain-containing protein</fullName>
    </recommendedName>
</protein>
<dbReference type="OMA" id="EWNDSEI"/>
<gene>
    <name evidence="2" type="ORF">MCYG_05672</name>
</gene>
<accession>C5FSK0</accession>
<dbReference type="Pfam" id="PF08881">
    <property type="entry name" value="CVNH"/>
    <property type="match status" value="1"/>
</dbReference>
<evidence type="ECO:0000313" key="3">
    <source>
        <dbReference type="Proteomes" id="UP000002035"/>
    </source>
</evidence>
<evidence type="ECO:0000259" key="1">
    <source>
        <dbReference type="SMART" id="SM01111"/>
    </source>
</evidence>
<dbReference type="InterPro" id="IPR011058">
    <property type="entry name" value="Cyanovirin-N"/>
</dbReference>
<reference evidence="3" key="1">
    <citation type="journal article" date="2012" name="MBio">
        <title>Comparative genome analysis of Trichophyton rubrum and related dermatophytes reveals candidate genes involved in infection.</title>
        <authorList>
            <person name="Martinez D.A."/>
            <person name="Oliver B.G."/>
            <person name="Graeser Y."/>
            <person name="Goldberg J.M."/>
            <person name="Li W."/>
            <person name="Martinez-Rossi N.M."/>
            <person name="Monod M."/>
            <person name="Shelest E."/>
            <person name="Barton R.C."/>
            <person name="Birch E."/>
            <person name="Brakhage A.A."/>
            <person name="Chen Z."/>
            <person name="Gurr S.J."/>
            <person name="Heiman D."/>
            <person name="Heitman J."/>
            <person name="Kosti I."/>
            <person name="Rossi A."/>
            <person name="Saif S."/>
            <person name="Samalova M."/>
            <person name="Saunders C.W."/>
            <person name="Shea T."/>
            <person name="Summerbell R.C."/>
            <person name="Xu J."/>
            <person name="Young S."/>
            <person name="Zeng Q."/>
            <person name="Birren B.W."/>
            <person name="Cuomo C.A."/>
            <person name="White T.C."/>
        </authorList>
    </citation>
    <scope>NUCLEOTIDE SEQUENCE [LARGE SCALE GENOMIC DNA]</scope>
    <source>
        <strain evidence="3">ATCC MYA-4605 / CBS 113480</strain>
    </source>
</reference>
<dbReference type="PANTHER" id="PTHR42076:SF1">
    <property type="entry name" value="CYANOVIRIN-N DOMAIN-CONTAINING PROTEIN"/>
    <property type="match status" value="1"/>
</dbReference>
<dbReference type="STRING" id="554155.C5FSK0"/>
<dbReference type="GeneID" id="9227214"/>
<proteinExistence type="predicted"/>
<dbReference type="RefSeq" id="XP_002845803.1">
    <property type="nucleotide sequence ID" value="XM_002845757.1"/>
</dbReference>
<dbReference type="SUPFAM" id="SSF51322">
    <property type="entry name" value="Cyanovirin-N"/>
    <property type="match status" value="1"/>
</dbReference>
<name>C5FSK0_ARTOC</name>
<dbReference type="HOGENOM" id="CLU_144945_0_0_1"/>
<dbReference type="eggNOG" id="ENOG502SPV1">
    <property type="taxonomic scope" value="Eukaryota"/>
</dbReference>
<keyword evidence="3" id="KW-1185">Reference proteome</keyword>
<dbReference type="OrthoDB" id="2441380at2759"/>
<dbReference type="SMART" id="SM01111">
    <property type="entry name" value="CVNH"/>
    <property type="match status" value="1"/>
</dbReference>
<dbReference type="VEuPathDB" id="FungiDB:MCYG_05672"/>
<dbReference type="Proteomes" id="UP000002035">
    <property type="component" value="Unassembled WGS sequence"/>
</dbReference>
<sequence>MSFHESARDVRVEDGRTLVADLRNGNGDFVTARLDLNTVLGNNDGRFCWGGGGFSDSASDTYFQFDQPTNLPILRAKLTASDGSKFDGVVNLSERITNNNGSFELTK</sequence>
<organism evidence="2 3">
    <name type="scientific">Arthroderma otae (strain ATCC MYA-4605 / CBS 113480)</name>
    <name type="common">Microsporum canis</name>
    <dbReference type="NCBI Taxonomy" id="554155"/>
    <lineage>
        <taxon>Eukaryota</taxon>
        <taxon>Fungi</taxon>
        <taxon>Dikarya</taxon>
        <taxon>Ascomycota</taxon>
        <taxon>Pezizomycotina</taxon>
        <taxon>Eurotiomycetes</taxon>
        <taxon>Eurotiomycetidae</taxon>
        <taxon>Onygenales</taxon>
        <taxon>Arthrodermataceae</taxon>
        <taxon>Microsporum</taxon>
    </lineage>
</organism>
<feature type="domain" description="Cyanovirin-N" evidence="1">
    <location>
        <begin position="2"/>
        <end position="105"/>
    </location>
</feature>
<evidence type="ECO:0000313" key="2">
    <source>
        <dbReference type="EMBL" id="EEQ32853.1"/>
    </source>
</evidence>
<dbReference type="InterPro" id="IPR036673">
    <property type="entry name" value="Cyanovirin-N_sf"/>
</dbReference>
<dbReference type="EMBL" id="DS995705">
    <property type="protein sequence ID" value="EEQ32853.1"/>
    <property type="molecule type" value="Genomic_DNA"/>
</dbReference>
<dbReference type="AlphaFoldDB" id="C5FSK0"/>